<dbReference type="Gene3D" id="3.90.640.20">
    <property type="entry name" value="Heat-shock cognate protein, ATPase"/>
    <property type="match status" value="1"/>
</dbReference>
<evidence type="ECO:0000313" key="3">
    <source>
        <dbReference type="EMBL" id="AXA84114.1"/>
    </source>
</evidence>
<evidence type="ECO:0000313" key="4">
    <source>
        <dbReference type="Proteomes" id="UP000251842"/>
    </source>
</evidence>
<feature type="domain" description="DUF3298" evidence="2">
    <location>
        <begin position="225"/>
        <end position="249"/>
    </location>
</feature>
<name>A0A344J504_9GAMM</name>
<dbReference type="RefSeq" id="WP_112926327.1">
    <property type="nucleotide sequence ID" value="NZ_CP029556.1"/>
</dbReference>
<dbReference type="InterPro" id="IPR021729">
    <property type="entry name" value="DUF3298"/>
</dbReference>
<dbReference type="OrthoDB" id="5637at2"/>
<dbReference type="EMBL" id="CP029556">
    <property type="protein sequence ID" value="AXA84114.1"/>
    <property type="molecule type" value="Genomic_DNA"/>
</dbReference>
<dbReference type="InterPro" id="IPR037126">
    <property type="entry name" value="PdaC/RsiV-like_sf"/>
</dbReference>
<evidence type="ECO:0000259" key="2">
    <source>
        <dbReference type="Pfam" id="PF11738"/>
    </source>
</evidence>
<dbReference type="Pfam" id="PF11738">
    <property type="entry name" value="DUF3298"/>
    <property type="match status" value="1"/>
</dbReference>
<organism evidence="3 4">
    <name type="scientific">Solilutibacter oculi</name>
    <dbReference type="NCBI Taxonomy" id="2698682"/>
    <lineage>
        <taxon>Bacteria</taxon>
        <taxon>Pseudomonadati</taxon>
        <taxon>Pseudomonadota</taxon>
        <taxon>Gammaproteobacteria</taxon>
        <taxon>Lysobacterales</taxon>
        <taxon>Lysobacteraceae</taxon>
        <taxon>Solilutibacter</taxon>
    </lineage>
</organism>
<keyword evidence="1" id="KW-0732">Signal</keyword>
<sequence>MRRILTVTLLALCIGACQKDADVPATPTATGNTAAAASAPLKDVIERTPKYLVGITFPPVANQHAPLARALRDYADAARDDLLEAAKEADATGQGSVPYDLSLNFTDISPRPDVVVIAADGSLYTGGAHGIPLIARFTYLPEEKRLLQAGDLVTSEEGWKAISDYVRKELADEVGKRLVEDDVPEEDRAEIVKNAAGMIEQGTAPDAQSFAQFEPIPSADGKWFGLRFVFPPYQVGPYSDGTQTVDVPASVLKPWLAPAYKARFTGG</sequence>
<dbReference type="Gene3D" id="3.30.565.40">
    <property type="entry name" value="Fervidobacterium nodosum Rt17-B1 like"/>
    <property type="match status" value="1"/>
</dbReference>
<reference evidence="4" key="1">
    <citation type="submission" date="2018-05" db="EMBL/GenBank/DDBJ databases">
        <title>Luteimonas pekinense sp. nov., isolated from human Meibomian gland secretions, Beijing, China.</title>
        <authorList>
            <person name="Wen T."/>
            <person name="Bai H."/>
            <person name="Lv H."/>
        </authorList>
    </citation>
    <scope>NUCLEOTIDE SEQUENCE [LARGE SCALE GENOMIC DNA]</scope>
    <source>
        <strain evidence="4">83-4</strain>
    </source>
</reference>
<dbReference type="KEGG" id="lue:DCD74_04855"/>
<evidence type="ECO:0000256" key="1">
    <source>
        <dbReference type="SAM" id="SignalP"/>
    </source>
</evidence>
<feature type="chain" id="PRO_5016683112" description="DUF3298 domain-containing protein" evidence="1">
    <location>
        <begin position="22"/>
        <end position="267"/>
    </location>
</feature>
<protein>
    <recommendedName>
        <fullName evidence="2">DUF3298 domain-containing protein</fullName>
    </recommendedName>
</protein>
<gene>
    <name evidence="3" type="ORF">DCD74_04855</name>
</gene>
<keyword evidence="4" id="KW-1185">Reference proteome</keyword>
<dbReference type="AlphaFoldDB" id="A0A344J504"/>
<feature type="signal peptide" evidence="1">
    <location>
        <begin position="1"/>
        <end position="21"/>
    </location>
</feature>
<accession>A0A344J504</accession>
<proteinExistence type="predicted"/>
<dbReference type="Proteomes" id="UP000251842">
    <property type="component" value="Chromosome"/>
</dbReference>